<evidence type="ECO:0000259" key="10">
    <source>
        <dbReference type="PROSITE" id="PS51510"/>
    </source>
</evidence>
<feature type="binding site" evidence="7">
    <location>
        <begin position="1211"/>
        <end position="1215"/>
    </location>
    <ligand>
        <name>ATP</name>
        <dbReference type="ChEBI" id="CHEBI:30616"/>
    </ligand>
</feature>
<feature type="repeat" description="ANK" evidence="5">
    <location>
        <begin position="779"/>
        <end position="812"/>
    </location>
</feature>
<dbReference type="InterPro" id="IPR022413">
    <property type="entry name" value="ATP-guanido_PTrfase_N"/>
</dbReference>
<dbReference type="InterPro" id="IPR036770">
    <property type="entry name" value="Ankyrin_rpt-contain_sf"/>
</dbReference>
<comment type="caution">
    <text evidence="7">Lacks conserved residue(s) required for the propagation of feature annotation.</text>
</comment>
<dbReference type="PROSITE" id="PS50088">
    <property type="entry name" value="ANK_REPEAT"/>
    <property type="match status" value="4"/>
</dbReference>
<dbReference type="PROSITE" id="PS51510">
    <property type="entry name" value="PHOSPHAGEN_KINASE_C"/>
    <property type="match status" value="1"/>
</dbReference>
<keyword evidence="5" id="KW-0040">ANK repeat</keyword>
<dbReference type="GO" id="GO:0016301">
    <property type="term" value="F:kinase activity"/>
    <property type="evidence" value="ECO:0007669"/>
    <property type="project" value="UniProtKB-KW"/>
</dbReference>
<dbReference type="Gene3D" id="1.10.135.10">
    <property type="entry name" value="ATP:guanido phosphotransferase, N-terminal domain"/>
    <property type="match status" value="1"/>
</dbReference>
<dbReference type="PROSITE" id="PS51509">
    <property type="entry name" value="PHOSPHAGEN_KINASE_N"/>
    <property type="match status" value="1"/>
</dbReference>
<evidence type="ECO:0000313" key="11">
    <source>
        <dbReference type="EMBL" id="KAL2719838.1"/>
    </source>
</evidence>
<keyword evidence="2 7" id="KW-0547">Nucleotide-binding</keyword>
<feature type="repeat" description="ANK" evidence="5">
    <location>
        <begin position="122"/>
        <end position="155"/>
    </location>
</feature>
<dbReference type="Gene3D" id="1.25.40.20">
    <property type="entry name" value="Ankyrin repeat-containing domain"/>
    <property type="match status" value="4"/>
</dbReference>
<feature type="repeat" description="ANK" evidence="5">
    <location>
        <begin position="745"/>
        <end position="766"/>
    </location>
</feature>
<dbReference type="SUPFAM" id="SSF48034">
    <property type="entry name" value="Guanido kinase N-terminal domain"/>
    <property type="match status" value="1"/>
</dbReference>
<name>A0ABD2AGU5_VESMC</name>
<dbReference type="CDD" id="cd22966">
    <property type="entry name" value="DD_DYDC-like"/>
    <property type="match status" value="1"/>
</dbReference>
<feature type="repeat" description="ANK" evidence="5">
    <location>
        <begin position="320"/>
        <end position="353"/>
    </location>
</feature>
<comment type="similarity">
    <text evidence="6">Belongs to the ATP:guanido phosphotransferase family.</text>
</comment>
<keyword evidence="12" id="KW-1185">Reference proteome</keyword>
<feature type="binding site" evidence="7">
    <location>
        <begin position="1235"/>
        <end position="1240"/>
    </location>
    <ligand>
        <name>ATP</name>
        <dbReference type="ChEBI" id="CHEBI:30616"/>
    </ligand>
</feature>
<comment type="caution">
    <text evidence="11">The sequence shown here is derived from an EMBL/GenBank/DDBJ whole genome shotgun (WGS) entry which is preliminary data.</text>
</comment>
<proteinExistence type="inferred from homology"/>
<feature type="region of interest" description="Disordered" evidence="8">
    <location>
        <begin position="455"/>
        <end position="615"/>
    </location>
</feature>
<dbReference type="Proteomes" id="UP001607303">
    <property type="component" value="Unassembled WGS sequence"/>
</dbReference>
<dbReference type="Gene3D" id="1.20.890.10">
    <property type="entry name" value="cAMP-dependent protein kinase regulatory subunit, dimerization-anchoring domain"/>
    <property type="match status" value="1"/>
</dbReference>
<dbReference type="Pfam" id="PF02807">
    <property type="entry name" value="ATP-gua_PtransN"/>
    <property type="match status" value="1"/>
</dbReference>
<dbReference type="SUPFAM" id="SSF55931">
    <property type="entry name" value="Glutamine synthetase/guanido kinase"/>
    <property type="match status" value="1"/>
</dbReference>
<feature type="compositionally biased region" description="Acidic residues" evidence="8">
    <location>
        <begin position="1370"/>
        <end position="1383"/>
    </location>
</feature>
<evidence type="ECO:0000256" key="1">
    <source>
        <dbReference type="ARBA" id="ARBA00022679"/>
    </source>
</evidence>
<feature type="domain" description="Phosphagen kinase N-terminal" evidence="9">
    <location>
        <begin position="877"/>
        <end position="984"/>
    </location>
</feature>
<feature type="compositionally biased region" description="Basic and acidic residues" evidence="8">
    <location>
        <begin position="563"/>
        <end position="574"/>
    </location>
</feature>
<evidence type="ECO:0000256" key="3">
    <source>
        <dbReference type="ARBA" id="ARBA00022777"/>
    </source>
</evidence>
<evidence type="ECO:0000256" key="7">
    <source>
        <dbReference type="PROSITE-ProRule" id="PRU00843"/>
    </source>
</evidence>
<protein>
    <submittedName>
        <fullName evidence="11">Arginine kinase</fullName>
    </submittedName>
</protein>
<dbReference type="PANTHER" id="PTHR24172">
    <property type="entry name" value="ANK_REP_REGION DOMAIN-CONTAINING PROTEIN"/>
    <property type="match status" value="1"/>
</dbReference>
<dbReference type="PROSITE" id="PS50297">
    <property type="entry name" value="ANK_REP_REGION"/>
    <property type="match status" value="3"/>
</dbReference>
<dbReference type="Gene3D" id="3.30.590.10">
    <property type="entry name" value="Glutamine synthetase/guanido kinase, catalytic domain"/>
    <property type="match status" value="1"/>
</dbReference>
<dbReference type="Pfam" id="PF00217">
    <property type="entry name" value="ATP-gua_Ptrans"/>
    <property type="match status" value="1"/>
</dbReference>
<gene>
    <name evidence="11" type="ORF">V1477_021332</name>
</gene>
<keyword evidence="4 7" id="KW-0067">ATP-binding</keyword>
<evidence type="ECO:0000256" key="6">
    <source>
        <dbReference type="PROSITE-ProRule" id="PRU00842"/>
    </source>
</evidence>
<evidence type="ECO:0000256" key="2">
    <source>
        <dbReference type="ARBA" id="ARBA00022741"/>
    </source>
</evidence>
<dbReference type="InterPro" id="IPR022414">
    <property type="entry name" value="ATP-guanido_PTrfase_cat"/>
</dbReference>
<dbReference type="InterPro" id="IPR014746">
    <property type="entry name" value="Gln_synth/guanido_kin_cat_dom"/>
</dbReference>
<evidence type="ECO:0000256" key="8">
    <source>
        <dbReference type="SAM" id="MobiDB-lite"/>
    </source>
</evidence>
<organism evidence="11 12">
    <name type="scientific">Vespula maculifrons</name>
    <name type="common">Eastern yellow jacket</name>
    <name type="synonym">Wasp</name>
    <dbReference type="NCBI Taxonomy" id="7453"/>
    <lineage>
        <taxon>Eukaryota</taxon>
        <taxon>Metazoa</taxon>
        <taxon>Ecdysozoa</taxon>
        <taxon>Arthropoda</taxon>
        <taxon>Hexapoda</taxon>
        <taxon>Insecta</taxon>
        <taxon>Pterygota</taxon>
        <taxon>Neoptera</taxon>
        <taxon>Endopterygota</taxon>
        <taxon>Hymenoptera</taxon>
        <taxon>Apocrita</taxon>
        <taxon>Aculeata</taxon>
        <taxon>Vespoidea</taxon>
        <taxon>Vespidae</taxon>
        <taxon>Vespinae</taxon>
        <taxon>Vespula</taxon>
    </lineage>
</organism>
<dbReference type="InterPro" id="IPR036802">
    <property type="entry name" value="ATP-guanido_PTrfase_N_sf"/>
</dbReference>
<sequence length="1654" mass="185673">MNPTTLKNWLVRGELEKLENIVLEGRGARLLGEHSPDLRTRVFLKGLPNYLTKISQTHDAVTRGSLVETQRIVTEEPKKKLAIAKDPSGIPLIHKAIYHDQPEIVAWLIHNYPITTQQKDKEGRTALHYCAACRDPGTVWDILIEGGCDASVCDKRGNPAAYYLEHSSEVELAETEKMSYRKTSTTKESFDFKPSNIRIWIHNRDIRKLQQVLWEGHGGKLRRETSNNPRVKKFLEAVPFIMASIRLLVGTVKDVHSATVKNDLQGLKKKLEDPVSPIILCSKDANGLNVLHKAAGLGYLEVAREILEKYPSIVTAQDNEGKTPLHYASALKDDGAMYNLLTEYGADESKLDNVSIGVGKTNIITLFFQFSYLTSFLFIHIHIHICIHIRLISFNNDGTHQKQKAAAFYKNRPFDVDLSNLVVVPEAPRVSGMSYPKNWDWRILEVAETFVRPPKKSLSGNDVDSAFESTESSIKSSNEITENAKIVEEPKNDSMMEGEGLSEPTAEEVKENEETEEKSSDDDVITGAKENEKDDAEDDEIDNAKDEEIDDAKDDEKDDETTEEIKENNAKEQAPEIEESDKVEDTTNEPIVTDPEERSDPSTGDSGVDDPTNEDDQVIVGEHEELPETELNEGSMILDPEVENLLENGNMEQLAALVLNGEGRRLVGRQSNNPELQAFIDNVPAYMGITYEETTPDLLRYSHAFNLKGKIHAVHMAAREGNLRDLQSALDRRKFAIARDGSSPRGATPLHVAVVFGNTAVIRYLVGRFPETAHAIDLDGRTPLHYATTLADNGHYYNLLLNLGANPLVKDNLGNKADHYKLNQDDLSHKRLLRDFGANEKLAEEMLTDKVPGGDKYSARRDASEPETLATLERCFRLLAGARRNSAARTPSNPGTLLGRCLKRPIFDRIKHRVTRMDHNLFDVIWPAFKKYGNPTATSKTSDSGHSVVSMDDTVDNEIIIVPDYESYVVFGELFDPIIRELHCLTASGDIPDHPSTRFFDMYDSADGKGDYIDEAAVSALENYDLDPSAKYVQAGIIECCRNLEDYTLPLTLTVNQLEDVERVLTSEFMSPEISVIMAEGSSEDEAGNYLTLSELLDQPSPLRAQLAAAGLLLPITEFEIHDARRLHGRHWPYGRGVYITAAGDLAAWVNVQDHLRVISRTTDNRPGLIGRAYVKLGKVMRLLDQRLRFKKDVKFGFLSSRLHAIGNTLKFTLIIKFPELSKERDHLKHLCVVRGLSLSNTPRKDTYKIANQQCLSISELHSLQDFSRAISNILLLEKELTLNNSIRIASMIADDNQLDIPIFRTEEGRYLASSLGDPLIKGLTEVANARPNDPVTYLATYLYNFASNNKSDDQQESNVLIIPERENESLDNPDNENGDEDAGYPQSPDSDVPESTFSNPNRDEHGQSMIHFAAVRSYSKDGLYHLLQETQVNVGFRDEVYRTARDVAEQANIHENVEEIDRWVVYLAARGETEKLVELLLEGYDHILDAEDDKMNIVDVATQRDHEATVQFLQSIPNYVDQRETTHRAIRFANVAKVKELLNKNNGGGKLLAVGKNITGRCALHIAVLRENEEIVRLIANTYPETLRIGDNLERTALHYAMGVPSVEILSNILIKAGAKRIVKDLKSRQPSYYFMNKSDIERLQEEEEAMGK</sequence>
<reference evidence="11 12" key="1">
    <citation type="journal article" date="2024" name="Ann. Entomol. Soc. Am.">
        <title>Genomic analyses of the southern and eastern yellowjacket wasps (Hymenoptera: Vespidae) reveal evolutionary signatures of social life.</title>
        <authorList>
            <person name="Catto M.A."/>
            <person name="Caine P.B."/>
            <person name="Orr S.E."/>
            <person name="Hunt B.G."/>
            <person name="Goodisman M.A.D."/>
        </authorList>
    </citation>
    <scope>NUCLEOTIDE SEQUENCE [LARGE SCALE GENOMIC DNA]</scope>
    <source>
        <strain evidence="11">232</strain>
        <tissue evidence="11">Head and thorax</tissue>
    </source>
</reference>
<feature type="compositionally biased region" description="Polar residues" evidence="8">
    <location>
        <begin position="458"/>
        <end position="481"/>
    </location>
</feature>
<feature type="region of interest" description="Disordered" evidence="8">
    <location>
        <begin position="1366"/>
        <end position="1405"/>
    </location>
</feature>
<feature type="binding site" evidence="7">
    <location>
        <position position="1157"/>
    </location>
    <ligand>
        <name>ATP</name>
        <dbReference type="ChEBI" id="CHEBI:30616"/>
    </ligand>
</feature>
<feature type="compositionally biased region" description="Acidic residues" evidence="8">
    <location>
        <begin position="510"/>
        <end position="524"/>
    </location>
</feature>
<keyword evidence="3 7" id="KW-0418">Kinase</keyword>
<dbReference type="Pfam" id="PF12796">
    <property type="entry name" value="Ank_2"/>
    <property type="match status" value="3"/>
</dbReference>
<feature type="domain" description="Phosphagen kinase C-terminal" evidence="10">
    <location>
        <begin position="1032"/>
        <end position="1281"/>
    </location>
</feature>
<feature type="compositionally biased region" description="Acidic residues" evidence="8">
    <location>
        <begin position="533"/>
        <end position="562"/>
    </location>
</feature>
<evidence type="ECO:0000256" key="5">
    <source>
        <dbReference type="PROSITE-ProRule" id="PRU00023"/>
    </source>
</evidence>
<evidence type="ECO:0000313" key="12">
    <source>
        <dbReference type="Proteomes" id="UP001607303"/>
    </source>
</evidence>
<keyword evidence="1 7" id="KW-0808">Transferase</keyword>
<dbReference type="PANTHER" id="PTHR24172:SF4">
    <property type="entry name" value="ANK_REP_REGION DOMAIN-CONTAINING PROTEIN"/>
    <property type="match status" value="1"/>
</dbReference>
<dbReference type="InterPro" id="IPR002110">
    <property type="entry name" value="Ankyrin_rpt"/>
</dbReference>
<evidence type="ECO:0000259" key="9">
    <source>
        <dbReference type="PROSITE" id="PS51509"/>
    </source>
</evidence>
<accession>A0ABD2AGU5</accession>
<dbReference type="SUPFAM" id="SSF48403">
    <property type="entry name" value="Ankyrin repeat"/>
    <property type="match status" value="3"/>
</dbReference>
<feature type="compositionally biased region" description="Polar residues" evidence="8">
    <location>
        <begin position="1388"/>
        <end position="1401"/>
    </location>
</feature>
<dbReference type="Pfam" id="PF05186">
    <property type="entry name" value="Dpy-30"/>
    <property type="match status" value="1"/>
</dbReference>
<feature type="binding site" evidence="7">
    <location>
        <begin position="1035"/>
        <end position="1039"/>
    </location>
    <ligand>
        <name>ATP</name>
        <dbReference type="ChEBI" id="CHEBI:30616"/>
    </ligand>
</feature>
<dbReference type="InterPro" id="IPR007858">
    <property type="entry name" value="Dpy-30_motif"/>
</dbReference>
<evidence type="ECO:0000256" key="4">
    <source>
        <dbReference type="ARBA" id="ARBA00022840"/>
    </source>
</evidence>
<dbReference type="GO" id="GO:0005524">
    <property type="term" value="F:ATP binding"/>
    <property type="evidence" value="ECO:0007669"/>
    <property type="project" value="UniProtKB-UniRule"/>
</dbReference>
<dbReference type="InterPro" id="IPR049630">
    <property type="entry name" value="DYDC-like_DD"/>
</dbReference>
<feature type="compositionally biased region" description="Basic and acidic residues" evidence="8">
    <location>
        <begin position="485"/>
        <end position="494"/>
    </location>
</feature>
<dbReference type="EMBL" id="JAYRBN010000119">
    <property type="protein sequence ID" value="KAL2719838.1"/>
    <property type="molecule type" value="Genomic_DNA"/>
</dbReference>
<dbReference type="SMART" id="SM00248">
    <property type="entry name" value="ANK"/>
    <property type="match status" value="9"/>
</dbReference>